<gene>
    <name evidence="2" type="ORF">SMALB_6504</name>
</gene>
<name>A0A7X5X887_STRMQ</name>
<reference evidence="2 3" key="1">
    <citation type="submission" date="2020-02" db="EMBL/GenBank/DDBJ databases">
        <title>Streptomyces malaysiensis DSM14702 (JHCC583434, PFL_A843) Genome sequencing and assembly.</title>
        <authorList>
            <person name="Samborskyy M."/>
        </authorList>
    </citation>
    <scope>NUCLEOTIDE SEQUENCE [LARGE SCALE GENOMIC DNA]</scope>
    <source>
        <strain evidence="2 3">DSM 14702</strain>
    </source>
</reference>
<dbReference type="Pfam" id="PF19054">
    <property type="entry name" value="DUF5753"/>
    <property type="match status" value="1"/>
</dbReference>
<proteinExistence type="predicted"/>
<feature type="domain" description="DUF5753" evidence="1">
    <location>
        <begin position="77"/>
        <end position="255"/>
    </location>
</feature>
<accession>A0A7X5X887</accession>
<dbReference type="EMBL" id="JAALLH010000001">
    <property type="protein sequence ID" value="NIY68413.1"/>
    <property type="molecule type" value="Genomic_DNA"/>
</dbReference>
<dbReference type="InterPro" id="IPR043917">
    <property type="entry name" value="DUF5753"/>
</dbReference>
<evidence type="ECO:0000313" key="3">
    <source>
        <dbReference type="Proteomes" id="UP000536624"/>
    </source>
</evidence>
<dbReference type="Proteomes" id="UP000536624">
    <property type="component" value="Unassembled WGS sequence"/>
</dbReference>
<evidence type="ECO:0000313" key="2">
    <source>
        <dbReference type="EMBL" id="NIY68413.1"/>
    </source>
</evidence>
<evidence type="ECO:0000259" key="1">
    <source>
        <dbReference type="Pfam" id="PF19054"/>
    </source>
</evidence>
<organism evidence="2 3">
    <name type="scientific">Streptomyces malaysiensis</name>
    <dbReference type="NCBI Taxonomy" id="92644"/>
    <lineage>
        <taxon>Bacteria</taxon>
        <taxon>Bacillati</taxon>
        <taxon>Actinomycetota</taxon>
        <taxon>Actinomycetes</taxon>
        <taxon>Kitasatosporales</taxon>
        <taxon>Streptomycetaceae</taxon>
        <taxon>Streptomyces</taxon>
        <taxon>Streptomyces violaceusniger group</taxon>
    </lineage>
</organism>
<dbReference type="AlphaFoldDB" id="A0A7X5X887"/>
<protein>
    <submittedName>
        <fullName evidence="2">XRE family transcriptional regulator</fullName>
    </submittedName>
</protein>
<comment type="caution">
    <text evidence="2">The sequence shown here is derived from an EMBL/GenBank/DDBJ whole genome shotgun (WGS) entry which is preliminary data.</text>
</comment>
<sequence>MTQTHAAKALSASTGKVAKMEGGWVPIRDPDIRALCALYGANDPATVGGLLELARIDRERRKAKGWWNDVPLTKTMREYVPLESAATSIKAWQVSFIPGLLQTADYVSSLRRASAPDDGPDQIEAFVAARVTRQQRLSGDKPLSLRAVIAEAALRIPTAEPQMLREQLASLLEWSERPNVTVQVLPFGAGMIRALAGSFNVLSFADAGAMDVVYQELAFSTAWVEGGEGAAQHVRLFEETARDALPEAESRAFIGKLIKGL</sequence>